<dbReference type="Proteomes" id="UP001179952">
    <property type="component" value="Unassembled WGS sequence"/>
</dbReference>
<dbReference type="Gene3D" id="1.20.140.40">
    <property type="entry name" value="Invertase/pectin methylesterase inhibitor family protein"/>
    <property type="match status" value="1"/>
</dbReference>
<keyword evidence="6" id="KW-0732">Signal</keyword>
<proteinExistence type="inferred from homology"/>
<feature type="domain" description="Pectinesterase inhibitor" evidence="7">
    <location>
        <begin position="24"/>
        <end position="176"/>
    </location>
</feature>
<sequence>MAPTSFSMVCLILTISAFTSIQSASSIASSAACDSTTYPHFCRSSILPRHDSATIHDYCRFTIAKSLSTAHRLSSLINSHLTRAPSLSAPAALNDCELLSDLNIDYLSKVGTALNSSQTLLDAQVDEFHSLLSAVITNQRTCLDGLRETPSARRIKSALSAPLANGAKLYSVGLSLFVRAWALDKKRHHNIPSEIIRNGTLVAKMSDRHQSVFETRSGRRVVQDPKGVFINDMVVVSKDGTGNFITITDALGTAPKGKNVNDGYFLIYITAGVYKEYVKVNKNQMYIMMVGDGINQTIITGDHSNSTGWKTFSGATVGGY</sequence>
<feature type="chain" id="PRO_5043619953" evidence="6">
    <location>
        <begin position="24"/>
        <end position="320"/>
    </location>
</feature>
<reference evidence="8" key="1">
    <citation type="journal article" date="2023" name="Nat. Commun.">
        <title>Diploid and tetraploid genomes of Acorus and the evolution of monocots.</title>
        <authorList>
            <person name="Ma L."/>
            <person name="Liu K.W."/>
            <person name="Li Z."/>
            <person name="Hsiao Y.Y."/>
            <person name="Qi Y."/>
            <person name="Fu T."/>
            <person name="Tang G.D."/>
            <person name="Zhang D."/>
            <person name="Sun W.H."/>
            <person name="Liu D.K."/>
            <person name="Li Y."/>
            <person name="Chen G.Z."/>
            <person name="Liu X.D."/>
            <person name="Liao X.Y."/>
            <person name="Jiang Y.T."/>
            <person name="Yu X."/>
            <person name="Hao Y."/>
            <person name="Huang J."/>
            <person name="Zhao X.W."/>
            <person name="Ke S."/>
            <person name="Chen Y.Y."/>
            <person name="Wu W.L."/>
            <person name="Hsu J.L."/>
            <person name="Lin Y.F."/>
            <person name="Huang M.D."/>
            <person name="Li C.Y."/>
            <person name="Huang L."/>
            <person name="Wang Z.W."/>
            <person name="Zhao X."/>
            <person name="Zhong W.Y."/>
            <person name="Peng D.H."/>
            <person name="Ahmad S."/>
            <person name="Lan S."/>
            <person name="Zhang J.S."/>
            <person name="Tsai W.C."/>
            <person name="Van de Peer Y."/>
            <person name="Liu Z.J."/>
        </authorList>
    </citation>
    <scope>NUCLEOTIDE SEQUENCE</scope>
    <source>
        <strain evidence="8">SCP</strain>
    </source>
</reference>
<reference evidence="8" key="2">
    <citation type="submission" date="2023-06" db="EMBL/GenBank/DDBJ databases">
        <authorList>
            <person name="Ma L."/>
            <person name="Liu K.-W."/>
            <person name="Li Z."/>
            <person name="Hsiao Y.-Y."/>
            <person name="Qi Y."/>
            <person name="Fu T."/>
            <person name="Tang G."/>
            <person name="Zhang D."/>
            <person name="Sun W.-H."/>
            <person name="Liu D.-K."/>
            <person name="Li Y."/>
            <person name="Chen G.-Z."/>
            <person name="Liu X.-D."/>
            <person name="Liao X.-Y."/>
            <person name="Jiang Y.-T."/>
            <person name="Yu X."/>
            <person name="Hao Y."/>
            <person name="Huang J."/>
            <person name="Zhao X.-W."/>
            <person name="Ke S."/>
            <person name="Chen Y.-Y."/>
            <person name="Wu W.-L."/>
            <person name="Hsu J.-L."/>
            <person name="Lin Y.-F."/>
            <person name="Huang M.-D."/>
            <person name="Li C.-Y."/>
            <person name="Huang L."/>
            <person name="Wang Z.-W."/>
            <person name="Zhao X."/>
            <person name="Zhong W.-Y."/>
            <person name="Peng D.-H."/>
            <person name="Ahmad S."/>
            <person name="Lan S."/>
            <person name="Zhang J.-S."/>
            <person name="Tsai W.-C."/>
            <person name="Van De Peer Y."/>
            <person name="Liu Z.-J."/>
        </authorList>
    </citation>
    <scope>NUCLEOTIDE SEQUENCE</scope>
    <source>
        <strain evidence="8">SCP</strain>
        <tissue evidence="8">Leaves</tissue>
    </source>
</reference>
<comment type="caution">
    <text evidence="8">The sequence shown here is derived from an EMBL/GenBank/DDBJ whole genome shotgun (WGS) entry which is preliminary data.</text>
</comment>
<dbReference type="AlphaFoldDB" id="A0AAV9BQK4"/>
<comment type="pathway">
    <text evidence="1">Glycan metabolism; pectin degradation; 2-dehydro-3-deoxy-D-gluconate from pectin: step 1/5.</text>
</comment>
<dbReference type="InterPro" id="IPR012334">
    <property type="entry name" value="Pectin_lyas_fold"/>
</dbReference>
<name>A0AAV9BQK4_ACOGR</name>
<dbReference type="GO" id="GO:0030599">
    <property type="term" value="F:pectinesterase activity"/>
    <property type="evidence" value="ECO:0007669"/>
    <property type="project" value="InterPro"/>
</dbReference>
<comment type="similarity">
    <text evidence="3">In the C-terminal section; belongs to the pectinesterase family.</text>
</comment>
<comment type="similarity">
    <text evidence="2">In the N-terminal section; belongs to the PMEI family.</text>
</comment>
<dbReference type="SMART" id="SM00856">
    <property type="entry name" value="PMEI"/>
    <property type="match status" value="1"/>
</dbReference>
<keyword evidence="4" id="KW-0378">Hydrolase</keyword>
<evidence type="ECO:0000259" key="7">
    <source>
        <dbReference type="SMART" id="SM00856"/>
    </source>
</evidence>
<protein>
    <submittedName>
        <fullName evidence="8">Pectinesterase/pectinesterase inhibitor 41</fullName>
    </submittedName>
</protein>
<evidence type="ECO:0000256" key="1">
    <source>
        <dbReference type="ARBA" id="ARBA00005184"/>
    </source>
</evidence>
<dbReference type="SUPFAM" id="SSF101148">
    <property type="entry name" value="Plant invertase/pectin methylesterase inhibitor"/>
    <property type="match status" value="1"/>
</dbReference>
<evidence type="ECO:0000256" key="5">
    <source>
        <dbReference type="ARBA" id="ARBA00023085"/>
    </source>
</evidence>
<evidence type="ECO:0000313" key="8">
    <source>
        <dbReference type="EMBL" id="KAK1278849.1"/>
    </source>
</evidence>
<dbReference type="Gene3D" id="2.160.20.10">
    <property type="entry name" value="Single-stranded right-handed beta-helix, Pectin lyase-like"/>
    <property type="match status" value="1"/>
</dbReference>
<dbReference type="InterPro" id="IPR000070">
    <property type="entry name" value="Pectinesterase_cat"/>
</dbReference>
<evidence type="ECO:0000313" key="9">
    <source>
        <dbReference type="Proteomes" id="UP001179952"/>
    </source>
</evidence>
<dbReference type="PANTHER" id="PTHR31707">
    <property type="entry name" value="PECTINESTERASE"/>
    <property type="match status" value="1"/>
</dbReference>
<organism evidence="8 9">
    <name type="scientific">Acorus gramineus</name>
    <name type="common">Dwarf sweet flag</name>
    <dbReference type="NCBI Taxonomy" id="55184"/>
    <lineage>
        <taxon>Eukaryota</taxon>
        <taxon>Viridiplantae</taxon>
        <taxon>Streptophyta</taxon>
        <taxon>Embryophyta</taxon>
        <taxon>Tracheophyta</taxon>
        <taxon>Spermatophyta</taxon>
        <taxon>Magnoliopsida</taxon>
        <taxon>Liliopsida</taxon>
        <taxon>Acoraceae</taxon>
        <taxon>Acorus</taxon>
    </lineage>
</organism>
<dbReference type="InterPro" id="IPR006501">
    <property type="entry name" value="Pectinesterase_inhib_dom"/>
</dbReference>
<dbReference type="Pfam" id="PF01095">
    <property type="entry name" value="Pectinesterase"/>
    <property type="match status" value="1"/>
</dbReference>
<feature type="signal peptide" evidence="6">
    <location>
        <begin position="1"/>
        <end position="23"/>
    </location>
</feature>
<evidence type="ECO:0000256" key="2">
    <source>
        <dbReference type="ARBA" id="ARBA00006027"/>
    </source>
</evidence>
<accession>A0AAV9BQK4</accession>
<dbReference type="EMBL" id="JAUJYN010000002">
    <property type="protein sequence ID" value="KAK1278849.1"/>
    <property type="molecule type" value="Genomic_DNA"/>
</dbReference>
<dbReference type="GO" id="GO:0004857">
    <property type="term" value="F:enzyme inhibitor activity"/>
    <property type="evidence" value="ECO:0007669"/>
    <property type="project" value="InterPro"/>
</dbReference>
<evidence type="ECO:0000256" key="4">
    <source>
        <dbReference type="ARBA" id="ARBA00022801"/>
    </source>
</evidence>
<evidence type="ECO:0000256" key="6">
    <source>
        <dbReference type="SAM" id="SignalP"/>
    </source>
</evidence>
<dbReference type="InterPro" id="IPR035513">
    <property type="entry name" value="Invertase/methylesterase_inhib"/>
</dbReference>
<dbReference type="SUPFAM" id="SSF51126">
    <property type="entry name" value="Pectin lyase-like"/>
    <property type="match status" value="1"/>
</dbReference>
<dbReference type="NCBIfam" id="TIGR01614">
    <property type="entry name" value="PME_inhib"/>
    <property type="match status" value="1"/>
</dbReference>
<keyword evidence="9" id="KW-1185">Reference proteome</keyword>
<dbReference type="GO" id="GO:0042545">
    <property type="term" value="P:cell wall modification"/>
    <property type="evidence" value="ECO:0007669"/>
    <property type="project" value="InterPro"/>
</dbReference>
<gene>
    <name evidence="8" type="ORF">QJS04_geneDACA007197</name>
</gene>
<evidence type="ECO:0000256" key="3">
    <source>
        <dbReference type="ARBA" id="ARBA00007786"/>
    </source>
</evidence>
<dbReference type="InterPro" id="IPR011050">
    <property type="entry name" value="Pectin_lyase_fold/virulence"/>
</dbReference>
<keyword evidence="5" id="KW-0063">Aspartyl esterase</keyword>
<dbReference type="Pfam" id="PF04043">
    <property type="entry name" value="PMEI"/>
    <property type="match status" value="1"/>
</dbReference>
<dbReference type="CDD" id="cd15798">
    <property type="entry name" value="PMEI-like_3"/>
    <property type="match status" value="1"/>
</dbReference>